<reference evidence="2" key="1">
    <citation type="submission" date="2017-04" db="EMBL/GenBank/DDBJ databases">
        <title>Genome evolution of the luminous symbionts of deep sea anglerfish.</title>
        <authorList>
            <person name="Hendry T.A."/>
        </authorList>
    </citation>
    <scope>NUCLEOTIDE SEQUENCE [LARGE SCALE GENOMIC DNA]</scope>
</reference>
<dbReference type="Proteomes" id="UP000219020">
    <property type="component" value="Unassembled WGS sequence"/>
</dbReference>
<protein>
    <submittedName>
        <fullName evidence="1">Mobile element protein</fullName>
    </submittedName>
</protein>
<keyword evidence="2" id="KW-1185">Reference proteome</keyword>
<accession>A0A2A5T6E8</accession>
<organism evidence="1 2">
    <name type="scientific">Candidatus Enterovibrio escicola</name>
    <dbReference type="NCBI Taxonomy" id="1927127"/>
    <lineage>
        <taxon>Bacteria</taxon>
        <taxon>Pseudomonadati</taxon>
        <taxon>Pseudomonadota</taxon>
        <taxon>Gammaproteobacteria</taxon>
        <taxon>Vibrionales</taxon>
        <taxon>Vibrionaceae</taxon>
        <taxon>Enterovibrio</taxon>
    </lineage>
</organism>
<proteinExistence type="predicted"/>
<sequence length="57" mass="6771">MGYLYGDKGYISDPFELELANKGMTLINGYKKEYETQSYETLEPPDTLETIYYRNRF</sequence>
<dbReference type="EMBL" id="NBYY01000009">
    <property type="protein sequence ID" value="PCS23708.1"/>
    <property type="molecule type" value="Genomic_DNA"/>
</dbReference>
<dbReference type="AlphaFoldDB" id="A0A2A5T6E8"/>
<evidence type="ECO:0000313" key="2">
    <source>
        <dbReference type="Proteomes" id="UP000219020"/>
    </source>
</evidence>
<comment type="caution">
    <text evidence="1">The sequence shown here is derived from an EMBL/GenBank/DDBJ whole genome shotgun (WGS) entry which is preliminary data.</text>
</comment>
<evidence type="ECO:0000313" key="1">
    <source>
        <dbReference type="EMBL" id="PCS23708.1"/>
    </source>
</evidence>
<gene>
    <name evidence="1" type="ORF">BTN49_0677</name>
</gene>
<name>A0A2A5T6E8_9GAMM</name>